<keyword evidence="2" id="KW-1185">Reference proteome</keyword>
<name>A0A9E7MPZ3_9CAUD</name>
<reference evidence="1 2" key="1">
    <citation type="submission" date="2022-05" db="EMBL/GenBank/DDBJ databases">
        <authorList>
            <person name="Friedrich I."/>
            <person name="Poehlein A."/>
            <person name="Schneider D."/>
            <person name="Hertel R."/>
            <person name="Daniel R."/>
        </authorList>
    </citation>
    <scope>NUCLEOTIDE SEQUENCE [LARGE SCALE GENOMIC DNA]</scope>
</reference>
<proteinExistence type="predicted"/>
<protein>
    <submittedName>
        <fullName evidence="1">Uncharacterized protein</fullName>
    </submittedName>
</protein>
<evidence type="ECO:0000313" key="2">
    <source>
        <dbReference type="Proteomes" id="UP001057221"/>
    </source>
</evidence>
<organism evidence="1 2">
    <name type="scientific">Brevundimonas phage vB_BpoS-Domovoi</name>
    <dbReference type="NCBI Taxonomy" id="2948598"/>
    <lineage>
        <taxon>Viruses</taxon>
        <taxon>Duplodnaviria</taxon>
        <taxon>Heunggongvirae</taxon>
        <taxon>Uroviricota</taxon>
        <taxon>Caudoviricetes</taxon>
        <taxon>Jeanschmidtviridae</taxon>
        <taxon>Marchewkavirus</taxon>
        <taxon>Marchewkavirus domovoi</taxon>
    </lineage>
</organism>
<dbReference type="Proteomes" id="UP001057221">
    <property type="component" value="Segment"/>
</dbReference>
<accession>A0A9E7MPZ3</accession>
<sequence length="105" mass="12121">MIDLTTLTLIRQPERERTAVWGKWNREPRVLKSYAVALPDGTAIGRVFQDMTTFDIKPKGARIVTRRWESPRWYAVAAGQFRRGHPHETRKAALESLRYAAENPS</sequence>
<dbReference type="EMBL" id="ON529855">
    <property type="protein sequence ID" value="USN14746.1"/>
    <property type="molecule type" value="Genomic_DNA"/>
</dbReference>
<evidence type="ECO:0000313" key="1">
    <source>
        <dbReference type="EMBL" id="USN14746.1"/>
    </source>
</evidence>
<gene>
    <name evidence="1" type="ORF">DOMOVOI_02720</name>
</gene>